<name>A0A2C9WEW4_MANES</name>
<reference evidence="2" key="1">
    <citation type="submission" date="2016-02" db="EMBL/GenBank/DDBJ databases">
        <title>WGS assembly of Manihot esculenta.</title>
        <authorList>
            <person name="Bredeson J.V."/>
            <person name="Prochnik S.E."/>
            <person name="Lyons J.B."/>
            <person name="Schmutz J."/>
            <person name="Grimwood J."/>
            <person name="Vrebalov J."/>
            <person name="Bart R.S."/>
            <person name="Amuge T."/>
            <person name="Ferguson M.E."/>
            <person name="Green R."/>
            <person name="Putnam N."/>
            <person name="Stites J."/>
            <person name="Rounsley S."/>
            <person name="Rokhsar D.S."/>
        </authorList>
    </citation>
    <scope>NUCLEOTIDE SEQUENCE [LARGE SCALE GENOMIC DNA]</scope>
    <source>
        <tissue evidence="2">Leaf</tissue>
    </source>
</reference>
<dbReference type="EMBL" id="CM004388">
    <property type="protein sequence ID" value="OAY57834.1"/>
    <property type="molecule type" value="Genomic_DNA"/>
</dbReference>
<feature type="region of interest" description="Disordered" evidence="1">
    <location>
        <begin position="1"/>
        <end position="22"/>
    </location>
</feature>
<sequence>MSRTQRPWSNPPSRSNFNASTSARHQLSLRQIATLIITLSQRRFLFFYKNFSKSILWYQLYFVSGYYI</sequence>
<gene>
    <name evidence="2" type="ORF">MANES_02G128200</name>
</gene>
<evidence type="ECO:0000256" key="1">
    <source>
        <dbReference type="SAM" id="MobiDB-lite"/>
    </source>
</evidence>
<accession>A0A2C9WEW4</accession>
<proteinExistence type="predicted"/>
<evidence type="ECO:0000313" key="2">
    <source>
        <dbReference type="EMBL" id="OAY57834.1"/>
    </source>
</evidence>
<dbReference type="AlphaFoldDB" id="A0A2C9WEW4"/>
<protein>
    <submittedName>
        <fullName evidence="2">Uncharacterized protein</fullName>
    </submittedName>
</protein>
<organism evidence="2">
    <name type="scientific">Manihot esculenta</name>
    <name type="common">Cassava</name>
    <name type="synonym">Jatropha manihot</name>
    <dbReference type="NCBI Taxonomy" id="3983"/>
    <lineage>
        <taxon>Eukaryota</taxon>
        <taxon>Viridiplantae</taxon>
        <taxon>Streptophyta</taxon>
        <taxon>Embryophyta</taxon>
        <taxon>Tracheophyta</taxon>
        <taxon>Spermatophyta</taxon>
        <taxon>Magnoliopsida</taxon>
        <taxon>eudicotyledons</taxon>
        <taxon>Gunneridae</taxon>
        <taxon>Pentapetalae</taxon>
        <taxon>rosids</taxon>
        <taxon>fabids</taxon>
        <taxon>Malpighiales</taxon>
        <taxon>Euphorbiaceae</taxon>
        <taxon>Crotonoideae</taxon>
        <taxon>Manihoteae</taxon>
        <taxon>Manihot</taxon>
    </lineage>
</organism>